<evidence type="ECO:0000259" key="5">
    <source>
        <dbReference type="Pfam" id="PF14881"/>
    </source>
</evidence>
<dbReference type="GO" id="GO:0005739">
    <property type="term" value="C:mitochondrion"/>
    <property type="evidence" value="ECO:0007669"/>
    <property type="project" value="UniProtKB-SubCell"/>
</dbReference>
<dbReference type="OrthoDB" id="271881at2759"/>
<keyword evidence="3" id="KW-0496">Mitochondrion</keyword>
<comment type="similarity">
    <text evidence="2">Belongs to the misato family.</text>
</comment>
<keyword evidence="7" id="KW-1185">Reference proteome</keyword>
<evidence type="ECO:0000313" key="7">
    <source>
        <dbReference type="Proteomes" id="UP000030665"/>
    </source>
</evidence>
<dbReference type="InterPro" id="IPR029209">
    <property type="entry name" value="DML1/Misato_tubulin"/>
</dbReference>
<dbReference type="EMBL" id="HG806410">
    <property type="protein sequence ID" value="CDW58769.1"/>
    <property type="molecule type" value="Genomic_DNA"/>
</dbReference>
<dbReference type="STRING" id="36087.A0A077ZG47"/>
<dbReference type="SUPFAM" id="SSF52490">
    <property type="entry name" value="Tubulin nucleotide-binding domain-like"/>
    <property type="match status" value="1"/>
</dbReference>
<dbReference type="Pfam" id="PF10644">
    <property type="entry name" value="Misat_Tub_SegII"/>
    <property type="match status" value="1"/>
</dbReference>
<dbReference type="PANTHER" id="PTHR13391">
    <property type="entry name" value="MITOCHONDRIAL DISTRIBUTION REGULATOR MISATO"/>
    <property type="match status" value="1"/>
</dbReference>
<name>A0A077ZG47_TRITR</name>
<dbReference type="Pfam" id="PF14881">
    <property type="entry name" value="Tubulin_3"/>
    <property type="match status" value="1"/>
</dbReference>
<comment type="subcellular location">
    <subcellularLocation>
        <location evidence="1">Mitochondrion</location>
    </subcellularLocation>
</comment>
<organism evidence="6 7">
    <name type="scientific">Trichuris trichiura</name>
    <name type="common">Whipworm</name>
    <name type="synonym">Trichocephalus trichiurus</name>
    <dbReference type="NCBI Taxonomy" id="36087"/>
    <lineage>
        <taxon>Eukaryota</taxon>
        <taxon>Metazoa</taxon>
        <taxon>Ecdysozoa</taxon>
        <taxon>Nematoda</taxon>
        <taxon>Enoplea</taxon>
        <taxon>Dorylaimia</taxon>
        <taxon>Trichinellida</taxon>
        <taxon>Trichuridae</taxon>
        <taxon>Trichuris</taxon>
    </lineage>
</organism>
<dbReference type="PANTHER" id="PTHR13391:SF0">
    <property type="entry name" value="PROTEIN MISATO HOMOLOG 1"/>
    <property type="match status" value="1"/>
</dbReference>
<dbReference type="InterPro" id="IPR019605">
    <property type="entry name" value="Misato_II_tubulin-like"/>
</dbReference>
<accession>A0A077ZG47</accession>
<evidence type="ECO:0000256" key="3">
    <source>
        <dbReference type="ARBA" id="ARBA00023128"/>
    </source>
</evidence>
<sequence>MLGPSKALLTVQVGNYANFVGSHWWNMQSEVNEVKANAPDVASFRQGDNRQGGTVLSPRVVIFEEKANVSRLPFCSGHHLPPTGSLNIPNNEVVIRRQNSFKKNEFLKDLLNGHPKEDAVYHLDDSVKCWTDFALNLFHPKSLFLFSDSQVDSYESSAEACRRSATFEDIETHIRFFTEEVDYLGGIHFLCDPVSNLAGMTATLLEFFSEEHRNVPILGLPCWHTFFTERTVAPSRLAWTTASTLSEMKTYCLLTTPLSLSSRLWATDSQYRFFAHLNYKKHLPYHTAAILAVGLETVCLPWKCSNVGASMSDVLNIVANCRSGELASLNLIYPTCIYPHERCPPNFSDRTRLTESQLSQSLTPFAQSLLNHIPIEQRDQMFCCLKGEIQNVLQRNVAPRQVETTFSLLRAVLNSTEKIFTSGNPISTRAPFPLILCSEQIELSTTGHIRDASSLATLSAEKNLELLKFLKLTLSSSVPVPRTSKEDVANLLEKFEY</sequence>
<feature type="domain" description="DML1/Misato tubulin" evidence="5">
    <location>
        <begin position="125"/>
        <end position="302"/>
    </location>
</feature>
<dbReference type="AlphaFoldDB" id="A0A077ZG47"/>
<feature type="domain" description="Misato Segment II tubulin-like" evidence="4">
    <location>
        <begin position="8"/>
        <end position="111"/>
    </location>
</feature>
<dbReference type="InterPro" id="IPR049942">
    <property type="entry name" value="DML1/Misato"/>
</dbReference>
<proteinExistence type="inferred from homology"/>
<protein>
    <submittedName>
        <fullName evidence="6">Tubulin 3 and Misat Tub SegII domain containing p rotein</fullName>
    </submittedName>
</protein>
<evidence type="ECO:0000259" key="4">
    <source>
        <dbReference type="Pfam" id="PF10644"/>
    </source>
</evidence>
<dbReference type="InterPro" id="IPR036525">
    <property type="entry name" value="Tubulin/FtsZ_GTPase_sf"/>
</dbReference>
<dbReference type="Proteomes" id="UP000030665">
    <property type="component" value="Unassembled WGS sequence"/>
</dbReference>
<dbReference type="GO" id="GO:0007005">
    <property type="term" value="P:mitochondrion organization"/>
    <property type="evidence" value="ECO:0007669"/>
    <property type="project" value="InterPro"/>
</dbReference>
<evidence type="ECO:0000256" key="2">
    <source>
        <dbReference type="ARBA" id="ARBA00008507"/>
    </source>
</evidence>
<gene>
    <name evidence="6" type="ORF">TTRE_0000709401</name>
</gene>
<evidence type="ECO:0000313" key="6">
    <source>
        <dbReference type="EMBL" id="CDW58769.1"/>
    </source>
</evidence>
<dbReference type="Gene3D" id="3.40.50.1440">
    <property type="entry name" value="Tubulin/FtsZ, GTPase domain"/>
    <property type="match status" value="1"/>
</dbReference>
<evidence type="ECO:0000256" key="1">
    <source>
        <dbReference type="ARBA" id="ARBA00004173"/>
    </source>
</evidence>
<reference evidence="6" key="1">
    <citation type="submission" date="2014-01" db="EMBL/GenBank/DDBJ databases">
        <authorList>
            <person name="Aslett M."/>
        </authorList>
    </citation>
    <scope>NUCLEOTIDE SEQUENCE</scope>
</reference>
<reference evidence="6" key="2">
    <citation type="submission" date="2014-03" db="EMBL/GenBank/DDBJ databases">
        <title>The whipworm genome and dual-species transcriptomics of an intimate host-pathogen interaction.</title>
        <authorList>
            <person name="Foth B.J."/>
            <person name="Tsai I.J."/>
            <person name="Reid A.J."/>
            <person name="Bancroft A.J."/>
            <person name="Nichol S."/>
            <person name="Tracey A."/>
            <person name="Holroyd N."/>
            <person name="Cotton J.A."/>
            <person name="Stanley E.J."/>
            <person name="Zarowiecki M."/>
            <person name="Liu J.Z."/>
            <person name="Huckvale T."/>
            <person name="Cooper P.J."/>
            <person name="Grencis R.K."/>
            <person name="Berriman M."/>
        </authorList>
    </citation>
    <scope>NUCLEOTIDE SEQUENCE [LARGE SCALE GENOMIC DNA]</scope>
</reference>